<sequence>MPAADQDLSALVQAAATAFGQATGIAVHARKAPAGSGADAALEFHVGARRFKRPAHVKQTIDRYGTVAAFRAHAAPGNDERLLLVTSYLSPNMINACRDMQVDALDLAGNASLLLGDNVILVSGRPRLDSAPLQRSSWTRSTLRVALALLTDPSLLVKTYRDIAQVAAVSHGTVQNAIHGMRERRDLIERRGGPGLQFTDKDRMIDEWTTLYPSLLRGSLELGRFRTDMADWWRDVPDMRDRCRFGGEPAAAMLTGYLKPATFTLYCANEVPREWIAKARLRPDRDGNIEFLKSPIRFTAATEYPQNVAPPLLVYADLVASGDSRNLETARLLREQYLPA</sequence>
<dbReference type="eggNOG" id="COG4861">
    <property type="taxonomic scope" value="Bacteria"/>
</dbReference>
<accession>D5WN84</accession>
<organism evidence="1 2">
    <name type="scientific">Paraburkholderia atlantica</name>
    <dbReference type="NCBI Taxonomy" id="2654982"/>
    <lineage>
        <taxon>Bacteria</taxon>
        <taxon>Pseudomonadati</taxon>
        <taxon>Pseudomonadota</taxon>
        <taxon>Betaproteobacteria</taxon>
        <taxon>Burkholderiales</taxon>
        <taxon>Burkholderiaceae</taxon>
        <taxon>Paraburkholderia</taxon>
    </lineage>
</organism>
<reference evidence="2" key="1">
    <citation type="submission" date="2010-04" db="EMBL/GenBank/DDBJ databases">
        <title>Complete sequence of plasmid 1 of Burkholderia sp. CCGE1002.</title>
        <authorList>
            <consortium name="US DOE Joint Genome Institute"/>
            <person name="Lucas S."/>
            <person name="Copeland A."/>
            <person name="Lapidus A."/>
            <person name="Cheng J.-F."/>
            <person name="Bruce D."/>
            <person name="Goodwin L."/>
            <person name="Pitluck S."/>
            <person name="Chertkov O."/>
            <person name="Detter J.C."/>
            <person name="Han C."/>
            <person name="Tapia R."/>
            <person name="Land M."/>
            <person name="Hauser L."/>
            <person name="Kyrpides N."/>
            <person name="Ovchinnikova G."/>
            <person name="Martinez-Romero E."/>
            <person name="Hernandez M.A.R."/>
            <person name="Tiedje J.M."/>
            <person name="Woyke T."/>
        </authorList>
    </citation>
    <scope>NUCLEOTIDE SEQUENCE [LARGE SCALE GENOMIC DNA]</scope>
    <source>
        <strain evidence="2">CCGE1002</strain>
        <plasmid evidence="2">pBC201</plasmid>
    </source>
</reference>
<keyword evidence="1" id="KW-0614">Plasmid</keyword>
<dbReference type="RefSeq" id="WP_013094544.1">
    <property type="nucleotide sequence ID" value="NC_014120.1"/>
</dbReference>
<proteinExistence type="predicted"/>
<evidence type="ECO:0000313" key="2">
    <source>
        <dbReference type="Proteomes" id="UP000002190"/>
    </source>
</evidence>
<evidence type="ECO:0000313" key="1">
    <source>
        <dbReference type="EMBL" id="ADG20763.1"/>
    </source>
</evidence>
<dbReference type="Proteomes" id="UP000002190">
    <property type="component" value="Plasmid pBC201"/>
</dbReference>
<protein>
    <submittedName>
        <fullName evidence="1">Uncharacterized protein</fullName>
    </submittedName>
</protein>
<dbReference type="KEGG" id="bge:BC1002_6974"/>
<name>D5WN84_PARAM</name>
<geneLocation type="plasmid" evidence="1 2">
    <name>pBC201</name>
</geneLocation>
<dbReference type="Pfam" id="PF09952">
    <property type="entry name" value="AbiEi_2"/>
    <property type="match status" value="1"/>
</dbReference>
<dbReference type="AlphaFoldDB" id="D5WN84"/>
<reference evidence="1 2" key="2">
    <citation type="journal article" date="2012" name="J. Bacteriol.">
        <title>Genome Sequences of Burkholderia sp. Strains CCGE1002 and H160, Isolated from Legume Nodules in Mexico and Brazil.</title>
        <authorList>
            <person name="Ormeno-Orrillo E."/>
            <person name="Rogel M.A."/>
            <person name="Chueire L.M."/>
            <person name="Tiedje J.M."/>
            <person name="Martinez-Romero E."/>
            <person name="Hungria M."/>
        </authorList>
    </citation>
    <scope>NUCLEOTIDE SEQUENCE [LARGE SCALE GENOMIC DNA]</scope>
    <source>
        <strain evidence="1 2">CCGE1002</strain>
        <plasmid evidence="2">pBC201</plasmid>
    </source>
</reference>
<gene>
    <name evidence="1" type="ordered locus">BC1002_6974</name>
</gene>
<dbReference type="GeneID" id="301097973"/>
<dbReference type="InterPro" id="IPR019238">
    <property type="entry name" value="AbiEi_2"/>
</dbReference>
<dbReference type="EMBL" id="CP002016">
    <property type="protein sequence ID" value="ADG20763.1"/>
    <property type="molecule type" value="Genomic_DNA"/>
</dbReference>
<dbReference type="HOGENOM" id="CLU_065331_0_0_4"/>